<dbReference type="Pfam" id="PF02458">
    <property type="entry name" value="Transferase"/>
    <property type="match status" value="1"/>
</dbReference>
<dbReference type="Proteomes" id="UP001153555">
    <property type="component" value="Unassembled WGS sequence"/>
</dbReference>
<evidence type="ECO:0000313" key="3">
    <source>
        <dbReference type="Proteomes" id="UP001153555"/>
    </source>
</evidence>
<evidence type="ECO:0000256" key="1">
    <source>
        <dbReference type="ARBA" id="ARBA00009861"/>
    </source>
</evidence>
<keyword evidence="3" id="KW-1185">Reference proteome</keyword>
<proteinExistence type="inferred from homology"/>
<dbReference type="AlphaFoldDB" id="A0A9N7R6S2"/>
<name>A0A9N7R6S2_STRHE</name>
<comment type="caution">
    <text evidence="2">The sequence shown here is derived from an EMBL/GenBank/DDBJ whole genome shotgun (WGS) entry which is preliminary data.</text>
</comment>
<reference evidence="2" key="1">
    <citation type="submission" date="2019-12" db="EMBL/GenBank/DDBJ databases">
        <authorList>
            <person name="Scholes J."/>
        </authorList>
    </citation>
    <scope>NUCLEOTIDE SEQUENCE</scope>
</reference>
<dbReference type="Gene3D" id="3.30.559.10">
    <property type="entry name" value="Chloramphenicol acetyltransferase-like domain"/>
    <property type="match status" value="1"/>
</dbReference>
<dbReference type="PANTHER" id="PTHR31642">
    <property type="entry name" value="TRICHOTHECENE 3-O-ACETYLTRANSFERASE"/>
    <property type="match status" value="1"/>
</dbReference>
<sequence>MVKTTISLTAQDVIKEKPITLYSPQNPTPTQSIFLSNIDLAVTFPVETVFFYEALPNGVHGSTADVARRLKRAVEEVLLVPYYFMAGRLSFNDETKRVELVCNNAGAVFVSAKTRLSLEDLGNLSQPNPTFHRLVHRPGLYTSLAETAVFTIQANGFHDMHYIYQLVINP</sequence>
<dbReference type="EMBL" id="CACSLK010016395">
    <property type="protein sequence ID" value="CAA0817665.1"/>
    <property type="molecule type" value="Genomic_DNA"/>
</dbReference>
<organism evidence="2 3">
    <name type="scientific">Striga hermonthica</name>
    <name type="common">Purple witchweed</name>
    <name type="synonym">Buchnera hermonthica</name>
    <dbReference type="NCBI Taxonomy" id="68872"/>
    <lineage>
        <taxon>Eukaryota</taxon>
        <taxon>Viridiplantae</taxon>
        <taxon>Streptophyta</taxon>
        <taxon>Embryophyta</taxon>
        <taxon>Tracheophyta</taxon>
        <taxon>Spermatophyta</taxon>
        <taxon>Magnoliopsida</taxon>
        <taxon>eudicotyledons</taxon>
        <taxon>Gunneridae</taxon>
        <taxon>Pentapetalae</taxon>
        <taxon>asterids</taxon>
        <taxon>lamiids</taxon>
        <taxon>Lamiales</taxon>
        <taxon>Orobanchaceae</taxon>
        <taxon>Buchnereae</taxon>
        <taxon>Striga</taxon>
    </lineage>
</organism>
<dbReference type="GO" id="GO:0016747">
    <property type="term" value="F:acyltransferase activity, transferring groups other than amino-acyl groups"/>
    <property type="evidence" value="ECO:0007669"/>
    <property type="project" value="TreeGrafter"/>
</dbReference>
<protein>
    <submittedName>
        <fullName evidence="2">HXXXD-type acyl-transferase family protein</fullName>
    </submittedName>
</protein>
<dbReference type="PANTHER" id="PTHR31642:SF231">
    <property type="entry name" value="BAHD FAMILY ACYLTRANSFERASE, CLADE V"/>
    <property type="match status" value="1"/>
</dbReference>
<accession>A0A9N7R6S2</accession>
<gene>
    <name evidence="2" type="ORF">SHERM_17140</name>
</gene>
<dbReference type="InterPro" id="IPR050317">
    <property type="entry name" value="Plant_Fungal_Acyltransferase"/>
</dbReference>
<evidence type="ECO:0000313" key="2">
    <source>
        <dbReference type="EMBL" id="CAA0817665.1"/>
    </source>
</evidence>
<comment type="similarity">
    <text evidence="1">Belongs to the plant acyltransferase family.</text>
</comment>
<dbReference type="InterPro" id="IPR023213">
    <property type="entry name" value="CAT-like_dom_sf"/>
</dbReference>
<dbReference type="OrthoDB" id="671439at2759"/>